<evidence type="ECO:0000313" key="3">
    <source>
        <dbReference type="Proteomes" id="UP000887013"/>
    </source>
</evidence>
<proteinExistence type="predicted"/>
<sequence>MRVTYIYVLEIVPSFERKVKLCIISGYDEEWENIDCKEETSCNGQRSGKLELITTHYPVMNHESSGNISSVNLGYQSFPVSISSYMNHGLRRTNAPVRRLSGNCGGSREKTTISKQMEKCLIADFIPPPSNTAQFCCILPFGNLTLFRFEAIRRIYRRDKTDVVSSSMNGSPALGSETPMKCNTNLPNTRSRTRTELCKILSNL</sequence>
<feature type="region of interest" description="Disordered" evidence="1">
    <location>
        <begin position="166"/>
        <end position="186"/>
    </location>
</feature>
<name>A0A8X6UQK3_NEPPI</name>
<dbReference type="Proteomes" id="UP000887013">
    <property type="component" value="Unassembled WGS sequence"/>
</dbReference>
<keyword evidence="3" id="KW-1185">Reference proteome</keyword>
<evidence type="ECO:0000313" key="2">
    <source>
        <dbReference type="EMBL" id="GFU37914.1"/>
    </source>
</evidence>
<comment type="caution">
    <text evidence="2">The sequence shown here is derived from an EMBL/GenBank/DDBJ whole genome shotgun (WGS) entry which is preliminary data.</text>
</comment>
<organism evidence="2 3">
    <name type="scientific">Nephila pilipes</name>
    <name type="common">Giant wood spider</name>
    <name type="synonym">Nephila maculata</name>
    <dbReference type="NCBI Taxonomy" id="299642"/>
    <lineage>
        <taxon>Eukaryota</taxon>
        <taxon>Metazoa</taxon>
        <taxon>Ecdysozoa</taxon>
        <taxon>Arthropoda</taxon>
        <taxon>Chelicerata</taxon>
        <taxon>Arachnida</taxon>
        <taxon>Araneae</taxon>
        <taxon>Araneomorphae</taxon>
        <taxon>Entelegynae</taxon>
        <taxon>Araneoidea</taxon>
        <taxon>Nephilidae</taxon>
        <taxon>Nephila</taxon>
    </lineage>
</organism>
<evidence type="ECO:0000256" key="1">
    <source>
        <dbReference type="SAM" id="MobiDB-lite"/>
    </source>
</evidence>
<accession>A0A8X6UQK3</accession>
<dbReference type="AlphaFoldDB" id="A0A8X6UQK3"/>
<protein>
    <submittedName>
        <fullName evidence="2">Uncharacterized protein</fullName>
    </submittedName>
</protein>
<gene>
    <name evidence="2" type="ORF">NPIL_268001</name>
</gene>
<reference evidence="2" key="1">
    <citation type="submission" date="2020-08" db="EMBL/GenBank/DDBJ databases">
        <title>Multicomponent nature underlies the extraordinary mechanical properties of spider dragline silk.</title>
        <authorList>
            <person name="Kono N."/>
            <person name="Nakamura H."/>
            <person name="Mori M."/>
            <person name="Yoshida Y."/>
            <person name="Ohtoshi R."/>
            <person name="Malay A.D."/>
            <person name="Moran D.A.P."/>
            <person name="Tomita M."/>
            <person name="Numata K."/>
            <person name="Arakawa K."/>
        </authorList>
    </citation>
    <scope>NUCLEOTIDE SEQUENCE</scope>
</reference>
<dbReference type="EMBL" id="BMAW01131114">
    <property type="protein sequence ID" value="GFU37914.1"/>
    <property type="molecule type" value="Genomic_DNA"/>
</dbReference>